<protein>
    <submittedName>
        <fullName evidence="1">Uncharacterized protein</fullName>
    </submittedName>
</protein>
<dbReference type="Proteomes" id="UP000759131">
    <property type="component" value="Unassembled WGS sequence"/>
</dbReference>
<proteinExistence type="predicted"/>
<sequence>MNCLPRFMAANMSTKMTAKLFTNQLKSVLISQSNTTGHRFAANIANKTQLTTSYGSPKIQANNKIILPKNIVLRHCSPSTSYALSLDTGFSESMPMTTTRRPLTIIFSWMLAKDKHVEKYRQLWYKRGFDVLTVRTSPFDLLVPPLGGQVVAKNLAQTLSQLNAQYNEIVIHAFSVGGYQFGLTLNELIRSQQNQHILDSIKGIVIDSMVFTEDCAPGLSRAVTLNPVVQPMIESTIHVFLKLFKNTVKYYDTAYYMIANPVVKYSGLFFYSKDDVVSSIEQNHRVMNNWIKLGHRVRSKCWDTSTHVLHYRDHKSDYEQELDDFLKNLKLRNSKI</sequence>
<dbReference type="EMBL" id="OC861030">
    <property type="protein sequence ID" value="CAD7629115.1"/>
    <property type="molecule type" value="Genomic_DNA"/>
</dbReference>
<dbReference type="InterPro" id="IPR008547">
    <property type="entry name" value="DUF829_TMEM53"/>
</dbReference>
<evidence type="ECO:0000313" key="1">
    <source>
        <dbReference type="EMBL" id="CAD7629115.1"/>
    </source>
</evidence>
<name>A0A7R9KTP7_9ACAR</name>
<dbReference type="GO" id="GO:0017171">
    <property type="term" value="F:serine hydrolase activity"/>
    <property type="evidence" value="ECO:0007669"/>
    <property type="project" value="TreeGrafter"/>
</dbReference>
<dbReference type="EMBL" id="CAJPIZ010006455">
    <property type="protein sequence ID" value="CAG2109545.1"/>
    <property type="molecule type" value="Genomic_DNA"/>
</dbReference>
<dbReference type="Pfam" id="PF05705">
    <property type="entry name" value="DUF829"/>
    <property type="match status" value="1"/>
</dbReference>
<dbReference type="SUPFAM" id="SSF53474">
    <property type="entry name" value="alpha/beta-Hydrolases"/>
    <property type="match status" value="1"/>
</dbReference>
<dbReference type="OrthoDB" id="77878at2759"/>
<reference evidence="1" key="1">
    <citation type="submission" date="2020-11" db="EMBL/GenBank/DDBJ databases">
        <authorList>
            <person name="Tran Van P."/>
        </authorList>
    </citation>
    <scope>NUCLEOTIDE SEQUENCE</scope>
</reference>
<dbReference type="AlphaFoldDB" id="A0A7R9KTP7"/>
<dbReference type="InterPro" id="IPR029058">
    <property type="entry name" value="AB_hydrolase_fold"/>
</dbReference>
<evidence type="ECO:0000313" key="2">
    <source>
        <dbReference type="Proteomes" id="UP000759131"/>
    </source>
</evidence>
<organism evidence="1">
    <name type="scientific">Medioppia subpectinata</name>
    <dbReference type="NCBI Taxonomy" id="1979941"/>
    <lineage>
        <taxon>Eukaryota</taxon>
        <taxon>Metazoa</taxon>
        <taxon>Ecdysozoa</taxon>
        <taxon>Arthropoda</taxon>
        <taxon>Chelicerata</taxon>
        <taxon>Arachnida</taxon>
        <taxon>Acari</taxon>
        <taxon>Acariformes</taxon>
        <taxon>Sarcoptiformes</taxon>
        <taxon>Oribatida</taxon>
        <taxon>Brachypylina</taxon>
        <taxon>Oppioidea</taxon>
        <taxon>Oppiidae</taxon>
        <taxon>Medioppia</taxon>
    </lineage>
</organism>
<accession>A0A7R9KTP7</accession>
<dbReference type="PANTHER" id="PTHR20908:SF1">
    <property type="entry name" value="LD15586P"/>
    <property type="match status" value="1"/>
</dbReference>
<dbReference type="PANTHER" id="PTHR20908">
    <property type="entry name" value="LD15586P"/>
    <property type="match status" value="1"/>
</dbReference>
<gene>
    <name evidence="1" type="ORF">OSB1V03_LOCUS9532</name>
</gene>
<keyword evidence="2" id="KW-1185">Reference proteome</keyword>